<dbReference type="KEGG" id="paro:CUV01_16795"/>
<keyword evidence="1" id="KW-1133">Transmembrane helix</keyword>
<organism evidence="2 3">
    <name type="scientific">Paracoccus tegillarcae</name>
    <dbReference type="NCBI Taxonomy" id="1529068"/>
    <lineage>
        <taxon>Bacteria</taxon>
        <taxon>Pseudomonadati</taxon>
        <taxon>Pseudomonadota</taxon>
        <taxon>Alphaproteobacteria</taxon>
        <taxon>Rhodobacterales</taxon>
        <taxon>Paracoccaceae</taxon>
        <taxon>Paracoccus</taxon>
    </lineage>
</organism>
<dbReference type="RefSeq" id="WP_101461478.1">
    <property type="nucleotide sequence ID" value="NZ_CP025408.1"/>
</dbReference>
<name>A0A2K9EIJ4_9RHOB</name>
<proteinExistence type="predicted"/>
<dbReference type="Proteomes" id="UP000233742">
    <property type="component" value="Chromosome"/>
</dbReference>
<evidence type="ECO:0000256" key="1">
    <source>
        <dbReference type="SAM" id="Phobius"/>
    </source>
</evidence>
<keyword evidence="3" id="KW-1185">Reference proteome</keyword>
<sequence>MSGELRGYHVAMIFGSAVAIIIGVNLVLGTQAIRTFPGLEVKNSYVASQSFDRDRIAQQALGWQASVRVDGDMLRLDITGQGGLVRAEITEAKLGRASLAAQDRAPEFHPHGDTYLADVPGLAPGLWYLWFAAEAHDGTVFRQRLELRVPE</sequence>
<protein>
    <submittedName>
        <fullName evidence="2">Nitrogen fixation protein FixH</fullName>
    </submittedName>
</protein>
<keyword evidence="1" id="KW-0812">Transmembrane</keyword>
<reference evidence="2 3" key="1">
    <citation type="submission" date="2017-12" db="EMBL/GenBank/DDBJ databases">
        <authorList>
            <person name="Hurst M.R.H."/>
        </authorList>
    </citation>
    <scope>NUCLEOTIDE SEQUENCE [LARGE SCALE GENOMIC DNA]</scope>
    <source>
        <strain evidence="2 3">BM15</strain>
    </source>
</reference>
<dbReference type="Pfam" id="PF05751">
    <property type="entry name" value="FixH"/>
    <property type="match status" value="1"/>
</dbReference>
<dbReference type="InterPro" id="IPR008620">
    <property type="entry name" value="FixH"/>
</dbReference>
<dbReference type="AlphaFoldDB" id="A0A2K9EIJ4"/>
<keyword evidence="1" id="KW-0472">Membrane</keyword>
<dbReference type="OrthoDB" id="1495896at2"/>
<accession>A0A2K9EIJ4</accession>
<gene>
    <name evidence="2" type="ORF">CUV01_16795</name>
</gene>
<evidence type="ECO:0000313" key="3">
    <source>
        <dbReference type="Proteomes" id="UP000233742"/>
    </source>
</evidence>
<dbReference type="EMBL" id="CP025408">
    <property type="protein sequence ID" value="AUH34818.1"/>
    <property type="molecule type" value="Genomic_DNA"/>
</dbReference>
<evidence type="ECO:0000313" key="2">
    <source>
        <dbReference type="EMBL" id="AUH34818.1"/>
    </source>
</evidence>
<feature type="transmembrane region" description="Helical" evidence="1">
    <location>
        <begin position="6"/>
        <end position="28"/>
    </location>
</feature>